<evidence type="ECO:0000256" key="1">
    <source>
        <dbReference type="SAM" id="MobiDB-lite"/>
    </source>
</evidence>
<feature type="domain" description="Protein kinase" evidence="2">
    <location>
        <begin position="97"/>
        <end position="395"/>
    </location>
</feature>
<comment type="caution">
    <text evidence="3">The sequence shown here is derived from an EMBL/GenBank/DDBJ whole genome shotgun (WGS) entry which is preliminary data.</text>
</comment>
<dbReference type="SMART" id="SM00220">
    <property type="entry name" value="S_TKc"/>
    <property type="match status" value="1"/>
</dbReference>
<evidence type="ECO:0000313" key="4">
    <source>
        <dbReference type="Proteomes" id="UP001295740"/>
    </source>
</evidence>
<dbReference type="GO" id="GO:0005524">
    <property type="term" value="F:ATP binding"/>
    <property type="evidence" value="ECO:0007669"/>
    <property type="project" value="InterPro"/>
</dbReference>
<gene>
    <name evidence="3" type="ORF">KHLLAP_LOCUS964</name>
</gene>
<feature type="compositionally biased region" description="Low complexity" evidence="1">
    <location>
        <begin position="174"/>
        <end position="183"/>
    </location>
</feature>
<dbReference type="SUPFAM" id="SSF56112">
    <property type="entry name" value="Protein kinase-like (PK-like)"/>
    <property type="match status" value="1"/>
</dbReference>
<dbReference type="PROSITE" id="PS50011">
    <property type="entry name" value="PROTEIN_KINASE_DOM"/>
    <property type="match status" value="1"/>
</dbReference>
<dbReference type="EMBL" id="CAUWAG010000003">
    <property type="protein sequence ID" value="CAJ2500496.1"/>
    <property type="molecule type" value="Genomic_DNA"/>
</dbReference>
<evidence type="ECO:0000259" key="2">
    <source>
        <dbReference type="PROSITE" id="PS50011"/>
    </source>
</evidence>
<dbReference type="Proteomes" id="UP001295740">
    <property type="component" value="Unassembled WGS sequence"/>
</dbReference>
<accession>A0AAI8V8V6</accession>
<sequence length="412" mass="46126">MTRFRFYRQGLPFNSDDSAAWEDVKIPGEGVLTAVASIFQNANVQQQYNSYRDGRPDLVKLEKIRVSSELIENPDALLAWRVFKEISKTFVLYPMTLTFAKVLGFGGQGLVMKYDQLDDRKRAMRSVAVKRGITEDAKEEIEDEQEMMKNFVGARHIVQLVLPQADPNAMSYQPDPGSQSTPGGPSGRKRSRTSSSGSGGPAAKKVKTEDEDRPGVMVMECLENGDLANVIWLFVDKWDPDEAPLLGEHTISPRLKLGDFGLAKFITPGENTDQQFHLQWYEQFTVEWDALDPDTAVMPKTTAGNYRAHTNTWGIGLVMEMLITKCWPAQPPVAKILSHGGRDYATYGAHLLEYDDFDYVDENLRRIITLCLAHDPTRRPTLAQLADAALTHGAAKPSDLMTGDQLRLLFEP</sequence>
<dbReference type="Gene3D" id="1.10.510.10">
    <property type="entry name" value="Transferase(Phosphotransferase) domain 1"/>
    <property type="match status" value="1"/>
</dbReference>
<feature type="region of interest" description="Disordered" evidence="1">
    <location>
        <begin position="167"/>
        <end position="211"/>
    </location>
</feature>
<dbReference type="GO" id="GO:0004672">
    <property type="term" value="F:protein kinase activity"/>
    <property type="evidence" value="ECO:0007669"/>
    <property type="project" value="InterPro"/>
</dbReference>
<evidence type="ECO:0000313" key="3">
    <source>
        <dbReference type="EMBL" id="CAJ2500496.1"/>
    </source>
</evidence>
<dbReference type="InterPro" id="IPR000719">
    <property type="entry name" value="Prot_kinase_dom"/>
</dbReference>
<organism evidence="3 4">
    <name type="scientific">Anthostomella pinea</name>
    <dbReference type="NCBI Taxonomy" id="933095"/>
    <lineage>
        <taxon>Eukaryota</taxon>
        <taxon>Fungi</taxon>
        <taxon>Dikarya</taxon>
        <taxon>Ascomycota</taxon>
        <taxon>Pezizomycotina</taxon>
        <taxon>Sordariomycetes</taxon>
        <taxon>Xylariomycetidae</taxon>
        <taxon>Xylariales</taxon>
        <taxon>Xylariaceae</taxon>
        <taxon>Anthostomella</taxon>
    </lineage>
</organism>
<name>A0AAI8V8V6_9PEZI</name>
<reference evidence="3" key="1">
    <citation type="submission" date="2023-10" db="EMBL/GenBank/DDBJ databases">
        <authorList>
            <person name="Hackl T."/>
        </authorList>
    </citation>
    <scope>NUCLEOTIDE SEQUENCE</scope>
</reference>
<dbReference type="InterPro" id="IPR011009">
    <property type="entry name" value="Kinase-like_dom_sf"/>
</dbReference>
<proteinExistence type="predicted"/>
<keyword evidence="4" id="KW-1185">Reference proteome</keyword>
<dbReference type="AlphaFoldDB" id="A0AAI8V8V6"/>
<protein>
    <submittedName>
        <fullName evidence="3">Uu.00g033490.m01.CDS01</fullName>
    </submittedName>
</protein>